<protein>
    <submittedName>
        <fullName evidence="2">Antibiotic biosynthesis monooxygenase</fullName>
    </submittedName>
</protein>
<evidence type="ECO:0000313" key="2">
    <source>
        <dbReference type="EMBL" id="UPM52514.1"/>
    </source>
</evidence>
<name>A0ABY4JFA9_9BACI</name>
<keyword evidence="3" id="KW-1185">Reference proteome</keyword>
<dbReference type="PROSITE" id="PS51725">
    <property type="entry name" value="ABM"/>
    <property type="match status" value="1"/>
</dbReference>
<dbReference type="SUPFAM" id="SSF54909">
    <property type="entry name" value="Dimeric alpha+beta barrel"/>
    <property type="match status" value="1"/>
</dbReference>
<dbReference type="GO" id="GO:0004497">
    <property type="term" value="F:monooxygenase activity"/>
    <property type="evidence" value="ECO:0007669"/>
    <property type="project" value="UniProtKB-KW"/>
</dbReference>
<dbReference type="Proteomes" id="UP000830639">
    <property type="component" value="Chromosome"/>
</dbReference>
<dbReference type="Pfam" id="PF03992">
    <property type="entry name" value="ABM"/>
    <property type="match status" value="1"/>
</dbReference>
<dbReference type="PANTHER" id="PTHR33336">
    <property type="entry name" value="QUINOL MONOOXYGENASE YGIN-RELATED"/>
    <property type="match status" value="1"/>
</dbReference>
<dbReference type="EMBL" id="CP096034">
    <property type="protein sequence ID" value="UPM52514.1"/>
    <property type="molecule type" value="Genomic_DNA"/>
</dbReference>
<dbReference type="RefSeq" id="WP_248265882.1">
    <property type="nucleotide sequence ID" value="NZ_CP096034.1"/>
</dbReference>
<reference evidence="2 3" key="1">
    <citation type="submission" date="2022-04" db="EMBL/GenBank/DDBJ databases">
        <title>Mechanism of arsenic methylation and mitigation arsenic toxicity by Bacillus sp. LH14 from an Arsenic-Contaminated Paddy Soil.</title>
        <authorList>
            <person name="Wang D."/>
        </authorList>
    </citation>
    <scope>NUCLEOTIDE SEQUENCE [LARGE SCALE GENOMIC DNA]</scope>
    <source>
        <strain evidence="2 3">LH14</strain>
    </source>
</reference>
<keyword evidence="2" id="KW-0503">Monooxygenase</keyword>
<feature type="domain" description="ABM" evidence="1">
    <location>
        <begin position="4"/>
        <end position="92"/>
    </location>
</feature>
<organism evidence="2 3">
    <name type="scientific">Gottfriedia acidiceleris</name>
    <dbReference type="NCBI Taxonomy" id="371036"/>
    <lineage>
        <taxon>Bacteria</taxon>
        <taxon>Bacillati</taxon>
        <taxon>Bacillota</taxon>
        <taxon>Bacilli</taxon>
        <taxon>Bacillales</taxon>
        <taxon>Bacillaceae</taxon>
        <taxon>Gottfriedia</taxon>
    </lineage>
</organism>
<evidence type="ECO:0000313" key="3">
    <source>
        <dbReference type="Proteomes" id="UP000830639"/>
    </source>
</evidence>
<gene>
    <name evidence="2" type="ORF">MY490_11725</name>
</gene>
<dbReference type="InterPro" id="IPR050744">
    <property type="entry name" value="AI-2_Isomerase_LsrG"/>
</dbReference>
<dbReference type="InterPro" id="IPR011008">
    <property type="entry name" value="Dimeric_a/b-barrel"/>
</dbReference>
<dbReference type="Gene3D" id="3.30.70.100">
    <property type="match status" value="1"/>
</dbReference>
<dbReference type="InterPro" id="IPR007138">
    <property type="entry name" value="ABM_dom"/>
</dbReference>
<evidence type="ECO:0000259" key="1">
    <source>
        <dbReference type="PROSITE" id="PS51725"/>
    </source>
</evidence>
<accession>A0ABY4JFA9</accession>
<sequence length="100" mass="12014">MDRIIVTAILRAKEHKKNDLKQELLMILPLSLAEEGCLEYRLHESSEDENTFVFYEVWENEDAFQSHIQSTHYKTYRQNIENLIEVRKVYTLNELKEKVI</sequence>
<proteinExistence type="predicted"/>
<dbReference type="PANTHER" id="PTHR33336:SF3">
    <property type="entry name" value="ABM DOMAIN-CONTAINING PROTEIN"/>
    <property type="match status" value="1"/>
</dbReference>
<keyword evidence="2" id="KW-0560">Oxidoreductase</keyword>